<dbReference type="EC" id="3.6.4.12" evidence="3"/>
<reference evidence="3 4" key="1">
    <citation type="submission" date="2014-03" db="EMBL/GenBank/DDBJ databases">
        <title>Genomics of Bifidobacteria.</title>
        <authorList>
            <person name="Ventura M."/>
            <person name="Milani C."/>
            <person name="Lugli G.A."/>
        </authorList>
    </citation>
    <scope>NUCLEOTIDE SEQUENCE [LARGE SCALE GENOMIC DNA]</scope>
    <source>
        <strain evidence="4">JCM 15918</strain>
    </source>
</reference>
<dbReference type="FunFam" id="3.30.420.10:FF:000045">
    <property type="entry name" value="3'-5' exonuclease DinG"/>
    <property type="match status" value="1"/>
</dbReference>
<name>A0A087DRZ4_BIFAD</name>
<dbReference type="GO" id="GO:0045004">
    <property type="term" value="P:DNA replication proofreading"/>
    <property type="evidence" value="ECO:0007669"/>
    <property type="project" value="TreeGrafter"/>
</dbReference>
<keyword evidence="1" id="KW-0540">Nuclease</keyword>
<dbReference type="InterPro" id="IPR036397">
    <property type="entry name" value="RNaseH_sf"/>
</dbReference>
<evidence type="ECO:0000259" key="2">
    <source>
        <dbReference type="SMART" id="SM00479"/>
    </source>
</evidence>
<evidence type="ECO:0000313" key="3">
    <source>
        <dbReference type="EMBL" id="KFI98294.1"/>
    </source>
</evidence>
<protein>
    <submittedName>
        <fullName evidence="3">DNA polymerase III, subunit epsilon</fullName>
        <ecNumber evidence="3">3.6.4.12</ecNumber>
    </submittedName>
</protein>
<sequence>MYWDRYIRRDNPRRIEPLDKPLDTYIMLDTETTGLNPEEGATLIEIGAFLVQPGNENSRPRFEQLIDPRQPLPEFIAGLTGITDQMLQGKPTVGAAMLRFHQWLDQVWPAGKPLTIIAHNAEFDVSFLDAAEHVYDPTASGFDCRWLCTKEMSWELNPQKRHHRVTDLIADYHIGDTEEHRALADAIQEQMIYQALCREATTRGKWIER</sequence>
<proteinExistence type="predicted"/>
<dbReference type="SMART" id="SM00479">
    <property type="entry name" value="EXOIII"/>
    <property type="match status" value="1"/>
</dbReference>
<gene>
    <name evidence="3" type="ORF">BSTER_0876</name>
</gene>
<dbReference type="SUPFAM" id="SSF53098">
    <property type="entry name" value="Ribonuclease H-like"/>
    <property type="match status" value="1"/>
</dbReference>
<evidence type="ECO:0000313" key="4">
    <source>
        <dbReference type="Proteomes" id="UP000029091"/>
    </source>
</evidence>
<dbReference type="GO" id="GO:0008408">
    <property type="term" value="F:3'-5' exonuclease activity"/>
    <property type="evidence" value="ECO:0007669"/>
    <property type="project" value="TreeGrafter"/>
</dbReference>
<keyword evidence="1" id="KW-0269">Exonuclease</keyword>
<organism evidence="3 4">
    <name type="scientific">Bifidobacterium adolescentis JCM 15918</name>
    <dbReference type="NCBI Taxonomy" id="1437612"/>
    <lineage>
        <taxon>Bacteria</taxon>
        <taxon>Bacillati</taxon>
        <taxon>Actinomycetota</taxon>
        <taxon>Actinomycetes</taxon>
        <taxon>Bifidobacteriales</taxon>
        <taxon>Bifidobacteriaceae</taxon>
        <taxon>Bifidobacterium</taxon>
    </lineage>
</organism>
<dbReference type="Gene3D" id="3.30.420.10">
    <property type="entry name" value="Ribonuclease H-like superfamily/Ribonuclease H"/>
    <property type="match status" value="1"/>
</dbReference>
<dbReference type="EMBL" id="JGZQ01000003">
    <property type="protein sequence ID" value="KFI98294.1"/>
    <property type="molecule type" value="Genomic_DNA"/>
</dbReference>
<dbReference type="RefSeq" id="WP_033500265.1">
    <property type="nucleotide sequence ID" value="NZ_JDUX01000014.1"/>
</dbReference>
<dbReference type="AlphaFoldDB" id="A0A087DRZ4"/>
<dbReference type="GO" id="GO:0003678">
    <property type="term" value="F:DNA helicase activity"/>
    <property type="evidence" value="ECO:0007669"/>
    <property type="project" value="UniProtKB-EC"/>
</dbReference>
<dbReference type="PANTHER" id="PTHR30231:SF37">
    <property type="entry name" value="EXODEOXYRIBONUCLEASE 10"/>
    <property type="match status" value="1"/>
</dbReference>
<dbReference type="GO" id="GO:0005829">
    <property type="term" value="C:cytosol"/>
    <property type="evidence" value="ECO:0007669"/>
    <property type="project" value="TreeGrafter"/>
</dbReference>
<dbReference type="Proteomes" id="UP000029091">
    <property type="component" value="Unassembled WGS sequence"/>
</dbReference>
<dbReference type="CDD" id="cd06127">
    <property type="entry name" value="DEDDh"/>
    <property type="match status" value="1"/>
</dbReference>
<keyword evidence="3" id="KW-0378">Hydrolase</keyword>
<dbReference type="InterPro" id="IPR012337">
    <property type="entry name" value="RNaseH-like_sf"/>
</dbReference>
<feature type="domain" description="Exonuclease" evidence="2">
    <location>
        <begin position="24"/>
        <end position="202"/>
    </location>
</feature>
<dbReference type="GO" id="GO:0003676">
    <property type="term" value="F:nucleic acid binding"/>
    <property type="evidence" value="ECO:0007669"/>
    <property type="project" value="InterPro"/>
</dbReference>
<comment type="caution">
    <text evidence="3">The sequence shown here is derived from an EMBL/GenBank/DDBJ whole genome shotgun (WGS) entry which is preliminary data.</text>
</comment>
<accession>A0A087DRZ4</accession>
<dbReference type="PANTHER" id="PTHR30231">
    <property type="entry name" value="DNA POLYMERASE III SUBUNIT EPSILON"/>
    <property type="match status" value="1"/>
</dbReference>
<dbReference type="InterPro" id="IPR013520">
    <property type="entry name" value="Ribonucl_H"/>
</dbReference>
<dbReference type="Pfam" id="PF00929">
    <property type="entry name" value="RNase_T"/>
    <property type="match status" value="1"/>
</dbReference>
<evidence type="ECO:0000256" key="1">
    <source>
        <dbReference type="ARBA" id="ARBA00022839"/>
    </source>
</evidence>